<protein>
    <submittedName>
        <fullName evidence="1">Uncharacterized protein</fullName>
    </submittedName>
</protein>
<dbReference type="Proteomes" id="UP000799421">
    <property type="component" value="Unassembled WGS sequence"/>
</dbReference>
<accession>A0A6A7C1P1</accession>
<proteinExistence type="predicted"/>
<name>A0A6A7C1P1_9PEZI</name>
<organism evidence="1 2">
    <name type="scientific">Piedraia hortae CBS 480.64</name>
    <dbReference type="NCBI Taxonomy" id="1314780"/>
    <lineage>
        <taxon>Eukaryota</taxon>
        <taxon>Fungi</taxon>
        <taxon>Dikarya</taxon>
        <taxon>Ascomycota</taxon>
        <taxon>Pezizomycotina</taxon>
        <taxon>Dothideomycetes</taxon>
        <taxon>Dothideomycetidae</taxon>
        <taxon>Capnodiales</taxon>
        <taxon>Piedraiaceae</taxon>
        <taxon>Piedraia</taxon>
    </lineage>
</organism>
<evidence type="ECO:0000313" key="1">
    <source>
        <dbReference type="EMBL" id="KAF2861421.1"/>
    </source>
</evidence>
<dbReference type="AlphaFoldDB" id="A0A6A7C1P1"/>
<keyword evidence="2" id="KW-1185">Reference proteome</keyword>
<reference evidence="1" key="1">
    <citation type="journal article" date="2020" name="Stud. Mycol.">
        <title>101 Dothideomycetes genomes: a test case for predicting lifestyles and emergence of pathogens.</title>
        <authorList>
            <person name="Haridas S."/>
            <person name="Albert R."/>
            <person name="Binder M."/>
            <person name="Bloem J."/>
            <person name="Labutti K."/>
            <person name="Salamov A."/>
            <person name="Andreopoulos B."/>
            <person name="Baker S."/>
            <person name="Barry K."/>
            <person name="Bills G."/>
            <person name="Bluhm B."/>
            <person name="Cannon C."/>
            <person name="Castanera R."/>
            <person name="Culley D."/>
            <person name="Daum C."/>
            <person name="Ezra D."/>
            <person name="Gonzalez J."/>
            <person name="Henrissat B."/>
            <person name="Kuo A."/>
            <person name="Liang C."/>
            <person name="Lipzen A."/>
            <person name="Lutzoni F."/>
            <person name="Magnuson J."/>
            <person name="Mondo S."/>
            <person name="Nolan M."/>
            <person name="Ohm R."/>
            <person name="Pangilinan J."/>
            <person name="Park H.-J."/>
            <person name="Ramirez L."/>
            <person name="Alfaro M."/>
            <person name="Sun H."/>
            <person name="Tritt A."/>
            <person name="Yoshinaga Y."/>
            <person name="Zwiers L.-H."/>
            <person name="Turgeon B."/>
            <person name="Goodwin S."/>
            <person name="Spatafora J."/>
            <person name="Crous P."/>
            <person name="Grigoriev I."/>
        </authorList>
    </citation>
    <scope>NUCLEOTIDE SEQUENCE</scope>
    <source>
        <strain evidence="1">CBS 480.64</strain>
    </source>
</reference>
<dbReference type="EMBL" id="MU005972">
    <property type="protein sequence ID" value="KAF2861421.1"/>
    <property type="molecule type" value="Genomic_DNA"/>
</dbReference>
<sequence length="230" mass="25470">MSNVKKGMLIRYSRLAQKRKNSQGGCRYEQFQASKTYPGDIARQSLWLLIRSAALVEAEDVDRLREVNNLISREEYAVFSFVWCTKALGYAAIGSFDLFGSIKRRFVDHCPELFAFEAARESKCRQPTCPSHKATQSKRMMALTITGSSLERVDQSAINSIFGEGSEACSVQIEESGTCPRERVAYKPVESLKDDDELLMAALDDEDGSVAPKSCGKQVAVCSGVRDGEA</sequence>
<evidence type="ECO:0000313" key="2">
    <source>
        <dbReference type="Proteomes" id="UP000799421"/>
    </source>
</evidence>
<gene>
    <name evidence="1" type="ORF">K470DRAFT_263575</name>
</gene>